<dbReference type="EMBL" id="CP002480">
    <property type="protein sequence ID" value="ADW68174.1"/>
    <property type="molecule type" value="Genomic_DNA"/>
</dbReference>
<name>E8X3I3_GRATM</name>
<organism evidence="4">
    <name type="scientific">Granulicella tundricola (strain ATCC BAA-1859 / DSM 23138 / MP5ACTX9)</name>
    <dbReference type="NCBI Taxonomy" id="1198114"/>
    <lineage>
        <taxon>Bacteria</taxon>
        <taxon>Pseudomonadati</taxon>
        <taxon>Acidobacteriota</taxon>
        <taxon>Terriglobia</taxon>
        <taxon>Terriglobales</taxon>
        <taxon>Acidobacteriaceae</taxon>
        <taxon>Granulicella</taxon>
    </lineage>
</organism>
<proteinExistence type="predicted"/>
<dbReference type="Pfam" id="PF11412">
    <property type="entry name" value="DsbD_N"/>
    <property type="match status" value="1"/>
</dbReference>
<dbReference type="Gene3D" id="2.60.40.1250">
    <property type="entry name" value="Thiol:disulfide interchange protein DsbD, N-terminal domain"/>
    <property type="match status" value="1"/>
</dbReference>
<keyword evidence="1" id="KW-0732">Signal</keyword>
<dbReference type="STRING" id="1198114.AciX9_1111"/>
<dbReference type="OrthoDB" id="121090at2"/>
<evidence type="ECO:0000259" key="2">
    <source>
        <dbReference type="Pfam" id="PF11412"/>
    </source>
</evidence>
<gene>
    <name evidence="3" type="ordered locus">AciX9_1111</name>
</gene>
<dbReference type="HOGENOM" id="CLU_130244_0_0_0"/>
<feature type="chain" id="PRO_5003230198" description="Thiol:disulfide interchange protein DsbD N-terminal domain-containing protein" evidence="1">
    <location>
        <begin position="17"/>
        <end position="167"/>
    </location>
</feature>
<keyword evidence="4" id="KW-1185">Reference proteome</keyword>
<reference evidence="4" key="1">
    <citation type="submission" date="2011-01" db="EMBL/GenBank/DDBJ databases">
        <title>Complete sequence of chromosome of Acidobacterium sp. MP5ACTX9.</title>
        <authorList>
            <consortium name="US DOE Joint Genome Institute"/>
            <person name="Lucas S."/>
            <person name="Copeland A."/>
            <person name="Lapidus A."/>
            <person name="Cheng J.-F."/>
            <person name="Goodwin L."/>
            <person name="Pitluck S."/>
            <person name="Teshima H."/>
            <person name="Detter J.C."/>
            <person name="Han C."/>
            <person name="Tapia R."/>
            <person name="Land M."/>
            <person name="Hauser L."/>
            <person name="Kyrpides N."/>
            <person name="Ivanova N."/>
            <person name="Ovchinnikova G."/>
            <person name="Pagani I."/>
            <person name="Rawat S.R."/>
            <person name="Mannisto M."/>
            <person name="Haggblom M.M."/>
            <person name="Woyke T."/>
        </authorList>
    </citation>
    <scope>NUCLEOTIDE SEQUENCE [LARGE SCALE GENOMIC DNA]</scope>
    <source>
        <strain evidence="4">MP5ACTX9</strain>
    </source>
</reference>
<dbReference type="InterPro" id="IPR036929">
    <property type="entry name" value="DsbDN_sf"/>
</dbReference>
<dbReference type="eggNOG" id="COG4232">
    <property type="taxonomic scope" value="Bacteria"/>
</dbReference>
<evidence type="ECO:0000313" key="4">
    <source>
        <dbReference type="Proteomes" id="UP000000343"/>
    </source>
</evidence>
<feature type="domain" description="Thiol:disulfide interchange protein DsbD N-terminal" evidence="2">
    <location>
        <begin position="43"/>
        <end position="159"/>
    </location>
</feature>
<dbReference type="Proteomes" id="UP000000343">
    <property type="component" value="Chromosome"/>
</dbReference>
<accession>E8X3I3</accession>
<dbReference type="KEGG" id="acm:AciX9_1111"/>
<dbReference type="SUPFAM" id="SSF74863">
    <property type="entry name" value="Thiol:disulfide interchange protein DsbD, N-terminal domain (DsbD-alpha)"/>
    <property type="match status" value="1"/>
</dbReference>
<evidence type="ECO:0000256" key="1">
    <source>
        <dbReference type="SAM" id="SignalP"/>
    </source>
</evidence>
<dbReference type="AlphaFoldDB" id="E8X3I3"/>
<evidence type="ECO:0000313" key="3">
    <source>
        <dbReference type="EMBL" id="ADW68174.1"/>
    </source>
</evidence>
<dbReference type="RefSeq" id="WP_013579497.1">
    <property type="nucleotide sequence ID" value="NC_015064.1"/>
</dbReference>
<dbReference type="PaxDb" id="1198114-AciX9_1111"/>
<dbReference type="InterPro" id="IPR028250">
    <property type="entry name" value="DsbDN"/>
</dbReference>
<sequence length="167" mass="18252">MRLLLLAMALAAPLHAQTLSGQDFSNFDKPQESPAKRQQVTYIAEQQIVQANKPAVLELRFQVREGYHVNSHKPLSELQIPTELTLDAAPGLKPAAPEYPAGKPYKIGSGDLAETLDVYTGDFTIRLPVQSTPGPHTAAATLRYQACDRAACYPPKTLKLEVPFTAK</sequence>
<feature type="signal peptide" evidence="1">
    <location>
        <begin position="1"/>
        <end position="16"/>
    </location>
</feature>
<protein>
    <recommendedName>
        <fullName evidence="2">Thiol:disulfide interchange protein DsbD N-terminal domain-containing protein</fullName>
    </recommendedName>
</protein>